<accession>A0AAE3KGD7</accession>
<proteinExistence type="predicted"/>
<dbReference type="Pfam" id="PF19054">
    <property type="entry name" value="DUF5753"/>
    <property type="match status" value="1"/>
</dbReference>
<organism evidence="2 3">
    <name type="scientific">Goodfellowiella coeruleoviolacea</name>
    <dbReference type="NCBI Taxonomy" id="334858"/>
    <lineage>
        <taxon>Bacteria</taxon>
        <taxon>Bacillati</taxon>
        <taxon>Actinomycetota</taxon>
        <taxon>Actinomycetes</taxon>
        <taxon>Pseudonocardiales</taxon>
        <taxon>Pseudonocardiaceae</taxon>
        <taxon>Goodfellowiella</taxon>
    </lineage>
</organism>
<reference evidence="2" key="1">
    <citation type="submission" date="2022-06" db="EMBL/GenBank/DDBJ databases">
        <title>Genomic Encyclopedia of Archaeal and Bacterial Type Strains, Phase II (KMG-II): from individual species to whole genera.</title>
        <authorList>
            <person name="Goeker M."/>
        </authorList>
    </citation>
    <scope>NUCLEOTIDE SEQUENCE</scope>
    <source>
        <strain evidence="2">DSM 43935</strain>
    </source>
</reference>
<evidence type="ECO:0000313" key="2">
    <source>
        <dbReference type="EMBL" id="MCP2167166.1"/>
    </source>
</evidence>
<dbReference type="AlphaFoldDB" id="A0AAE3KGD7"/>
<feature type="domain" description="DUF5753" evidence="1">
    <location>
        <begin position="1"/>
        <end position="93"/>
    </location>
</feature>
<keyword evidence="3" id="KW-1185">Reference proteome</keyword>
<comment type="caution">
    <text evidence="2">The sequence shown here is derived from an EMBL/GenBank/DDBJ whole genome shotgun (WGS) entry which is preliminary data.</text>
</comment>
<gene>
    <name evidence="2" type="ORF">LX83_004039</name>
</gene>
<dbReference type="EMBL" id="JAMTCK010000009">
    <property type="protein sequence ID" value="MCP2167166.1"/>
    <property type="molecule type" value="Genomic_DNA"/>
</dbReference>
<evidence type="ECO:0000259" key="1">
    <source>
        <dbReference type="Pfam" id="PF19054"/>
    </source>
</evidence>
<name>A0AAE3KGD7_9PSEU</name>
<protein>
    <recommendedName>
        <fullName evidence="1">DUF5753 domain-containing protein</fullName>
    </recommendedName>
</protein>
<dbReference type="InterPro" id="IPR043917">
    <property type="entry name" value="DUF5753"/>
</dbReference>
<sequence length="101" mass="11023">MREQLAHLLVIGAQEHITLQVIPFVVGPYGTMSGGIMIIRYPDPEDAPNGYVEHRGGGVWLENEKDVELLTSEFNGAAASALPPAATAELIRRRIEELEGQ</sequence>
<dbReference type="Proteomes" id="UP001206128">
    <property type="component" value="Unassembled WGS sequence"/>
</dbReference>
<evidence type="ECO:0000313" key="3">
    <source>
        <dbReference type="Proteomes" id="UP001206128"/>
    </source>
</evidence>